<keyword evidence="8" id="KW-1185">Reference proteome</keyword>
<keyword evidence="6" id="KW-0443">Lipid metabolism</keyword>
<feature type="transmembrane region" description="Helical" evidence="6">
    <location>
        <begin position="116"/>
        <end position="141"/>
    </location>
</feature>
<organism evidence="7 8">
    <name type="scientific">Breznakia pachnodae</name>
    <dbReference type="NCBI Taxonomy" id="265178"/>
    <lineage>
        <taxon>Bacteria</taxon>
        <taxon>Bacillati</taxon>
        <taxon>Bacillota</taxon>
        <taxon>Erysipelotrichia</taxon>
        <taxon>Erysipelotrichales</taxon>
        <taxon>Erysipelotrichaceae</taxon>
        <taxon>Breznakia</taxon>
    </lineage>
</organism>
<keyword evidence="6" id="KW-0808">Transferase</keyword>
<evidence type="ECO:0000313" key="7">
    <source>
        <dbReference type="EMBL" id="MDQ0362689.1"/>
    </source>
</evidence>
<dbReference type="EMBL" id="JAUSUR010000007">
    <property type="protein sequence ID" value="MDQ0362689.1"/>
    <property type="molecule type" value="Genomic_DNA"/>
</dbReference>
<name>A0ABU0E7K1_9FIRM</name>
<dbReference type="NCBIfam" id="TIGR00374">
    <property type="entry name" value="flippase-like domain"/>
    <property type="match status" value="1"/>
</dbReference>
<keyword evidence="4 6" id="KW-1133">Transmembrane helix</keyword>
<feature type="transmembrane region" description="Helical" evidence="6">
    <location>
        <begin position="153"/>
        <end position="175"/>
    </location>
</feature>
<proteinExistence type="inferred from homology"/>
<dbReference type="Pfam" id="PF03706">
    <property type="entry name" value="LPG_synthase_TM"/>
    <property type="match status" value="1"/>
</dbReference>
<comment type="similarity">
    <text evidence="6">Belongs to the LPG synthase family.</text>
</comment>
<evidence type="ECO:0000256" key="3">
    <source>
        <dbReference type="ARBA" id="ARBA00022692"/>
    </source>
</evidence>
<evidence type="ECO:0000313" key="8">
    <source>
        <dbReference type="Proteomes" id="UP001230220"/>
    </source>
</evidence>
<dbReference type="RefSeq" id="WP_307410553.1">
    <property type="nucleotide sequence ID" value="NZ_JAUSUR010000007.1"/>
</dbReference>
<evidence type="ECO:0000256" key="6">
    <source>
        <dbReference type="RuleBase" id="RU363042"/>
    </source>
</evidence>
<dbReference type="PANTHER" id="PTHR37693">
    <property type="entry name" value="PHOSPHATIDYLGLYCEROL LYSYLTRANSFERASE"/>
    <property type="match status" value="1"/>
</dbReference>
<feature type="transmembrane region" description="Helical" evidence="6">
    <location>
        <begin position="310"/>
        <end position="332"/>
    </location>
</feature>
<comment type="subcellular location">
    <subcellularLocation>
        <location evidence="1 6">Cell membrane</location>
        <topology evidence="1 6">Multi-pass membrane protein</topology>
    </subcellularLocation>
</comment>
<comment type="caution">
    <text evidence="7">The sequence shown here is derived from an EMBL/GenBank/DDBJ whole genome shotgun (WGS) entry which is preliminary data.</text>
</comment>
<evidence type="ECO:0000256" key="5">
    <source>
        <dbReference type="ARBA" id="ARBA00023136"/>
    </source>
</evidence>
<dbReference type="EC" id="2.3.2.3" evidence="6"/>
<keyword evidence="5 6" id="KW-0472">Membrane</keyword>
<keyword evidence="2" id="KW-1003">Cell membrane</keyword>
<dbReference type="InterPro" id="IPR022791">
    <property type="entry name" value="L-PG_synthase/AglD"/>
</dbReference>
<keyword evidence="3 6" id="KW-0812">Transmembrane</keyword>
<evidence type="ECO:0000256" key="4">
    <source>
        <dbReference type="ARBA" id="ARBA00022989"/>
    </source>
</evidence>
<feature type="transmembrane region" description="Helical" evidence="6">
    <location>
        <begin position="41"/>
        <end position="62"/>
    </location>
</feature>
<reference evidence="7 8" key="1">
    <citation type="submission" date="2023-07" db="EMBL/GenBank/DDBJ databases">
        <title>Genomic Encyclopedia of Type Strains, Phase IV (KMG-IV): sequencing the most valuable type-strain genomes for metagenomic binning, comparative biology and taxonomic classification.</title>
        <authorList>
            <person name="Goeker M."/>
        </authorList>
    </citation>
    <scope>NUCLEOTIDE SEQUENCE [LARGE SCALE GENOMIC DNA]</scope>
    <source>
        <strain evidence="7 8">DSM 16784</strain>
    </source>
</reference>
<comment type="function">
    <text evidence="6">Catalyzes the transfer of a lysyl group from L-lysyl-tRNA(Lys) to membrane-bound phosphatidylglycerol (PG), which produces lysylphosphatidylglycerol (LPG), a major component of the bacterial membrane with a positive net charge. LPG synthesis contributes to bacterial virulence as it is involved in the resistance mechanism against cationic antimicrobial peptides (CAMP) produces by the host's immune system (defensins, cathelicidins) and by the competing microorganisms.</text>
</comment>
<feature type="transmembrane region" description="Helical" evidence="6">
    <location>
        <begin position="7"/>
        <end position="25"/>
    </location>
</feature>
<dbReference type="Proteomes" id="UP001230220">
    <property type="component" value="Unassembled WGS sequence"/>
</dbReference>
<protein>
    <recommendedName>
        <fullName evidence="6">Phosphatidylglycerol lysyltransferase</fullName>
        <ecNumber evidence="6">2.3.2.3</ecNumber>
    </recommendedName>
    <alternativeName>
        <fullName evidence="6">Lysylphosphatidylglycerol synthase</fullName>
    </alternativeName>
</protein>
<keyword evidence="6" id="KW-0046">Antibiotic resistance</keyword>
<evidence type="ECO:0000256" key="1">
    <source>
        <dbReference type="ARBA" id="ARBA00004651"/>
    </source>
</evidence>
<sequence length="350" mass="40028">MKKKSYIINFLLIIGLTAFGLWLALKDNFKEVLGLLGNIKWYAFLLILVYGVMYYFLIGKIYQILGKQHKKDYTYKEGAQIAFVGAFFSGITPSATGGQFAQAYIMKKQGIKISSGASILWIDFIIYQSVMVAYSTILMILRFTYYYTEHSAFFLLVLIGYVVNSMVILLLYTMARFPKAYKKISYWVVNLLHRLKIVKDPVATITKWNVQLESFTSEIKNIKHQKKMVVKCVILNIIRLTILYILPLFIGYLMGLDVNISMALDIITMSAFVSIANAFFPVPGASGGTEAAFMLIFSTLFTSIETNSMMILWRFSTYHVIILIGGLTFIYLKHKYDKLSNEIISEEDYL</sequence>
<evidence type="ECO:0000256" key="2">
    <source>
        <dbReference type="ARBA" id="ARBA00022475"/>
    </source>
</evidence>
<accession>A0ABU0E7K1</accession>
<comment type="catalytic activity">
    <reaction evidence="6">
        <text>L-lysyl-tRNA(Lys) + a 1,2-diacyl-sn-glycero-3-phospho-(1'-sn-glycerol) = a 1,2-diacyl-sn-glycero-3-phospho-1'-(3'-O-L-lysyl)-sn-glycerol + tRNA(Lys)</text>
        <dbReference type="Rhea" id="RHEA:10668"/>
        <dbReference type="Rhea" id="RHEA-COMP:9696"/>
        <dbReference type="Rhea" id="RHEA-COMP:9697"/>
        <dbReference type="ChEBI" id="CHEBI:64716"/>
        <dbReference type="ChEBI" id="CHEBI:75792"/>
        <dbReference type="ChEBI" id="CHEBI:78442"/>
        <dbReference type="ChEBI" id="CHEBI:78529"/>
        <dbReference type="EC" id="2.3.2.3"/>
    </reaction>
</comment>
<dbReference type="PANTHER" id="PTHR37693:SF1">
    <property type="entry name" value="INTEGRAL MEMBRANE PROTEIN"/>
    <property type="match status" value="1"/>
</dbReference>
<feature type="transmembrane region" description="Helical" evidence="6">
    <location>
        <begin position="233"/>
        <end position="254"/>
    </location>
</feature>
<gene>
    <name evidence="6" type="primary">mprF</name>
    <name evidence="7" type="ORF">J2S15_003443</name>
</gene>